<keyword evidence="11" id="KW-1185">Reference proteome</keyword>
<organism evidence="10 11">
    <name type="scientific">Mobilicoccus caccae</name>
    <dbReference type="NCBI Taxonomy" id="1859295"/>
    <lineage>
        <taxon>Bacteria</taxon>
        <taxon>Bacillati</taxon>
        <taxon>Actinomycetota</taxon>
        <taxon>Actinomycetes</taxon>
        <taxon>Micrococcales</taxon>
        <taxon>Dermatophilaceae</taxon>
        <taxon>Mobilicoccus</taxon>
    </lineage>
</organism>
<feature type="transmembrane region" description="Helical" evidence="8">
    <location>
        <begin position="127"/>
        <end position="148"/>
    </location>
</feature>
<evidence type="ECO:0000256" key="1">
    <source>
        <dbReference type="ARBA" id="ARBA00004651"/>
    </source>
</evidence>
<feature type="transmembrane region" description="Helical" evidence="8">
    <location>
        <begin position="293"/>
        <end position="314"/>
    </location>
</feature>
<dbReference type="PANTHER" id="PTHR43045:SF1">
    <property type="entry name" value="SHIKIMATE TRANSPORTER"/>
    <property type="match status" value="1"/>
</dbReference>
<reference evidence="11" key="1">
    <citation type="journal article" date="2019" name="Int. J. Syst. Evol. Microbiol.">
        <title>The Global Catalogue of Microorganisms (GCM) 10K type strain sequencing project: providing services to taxonomists for standard genome sequencing and annotation.</title>
        <authorList>
            <consortium name="The Broad Institute Genomics Platform"/>
            <consortium name="The Broad Institute Genome Sequencing Center for Infectious Disease"/>
            <person name="Wu L."/>
            <person name="Ma J."/>
        </authorList>
    </citation>
    <scope>NUCLEOTIDE SEQUENCE [LARGE SCALE GENOMIC DNA]</scope>
    <source>
        <strain evidence="11">NBRC 113072</strain>
    </source>
</reference>
<feature type="region of interest" description="Disordered" evidence="7">
    <location>
        <begin position="357"/>
        <end position="405"/>
    </location>
</feature>
<feature type="transmembrane region" description="Helical" evidence="8">
    <location>
        <begin position="68"/>
        <end position="90"/>
    </location>
</feature>
<evidence type="ECO:0000256" key="6">
    <source>
        <dbReference type="ARBA" id="ARBA00023136"/>
    </source>
</evidence>
<keyword evidence="2" id="KW-0813">Transport</keyword>
<comment type="subcellular location">
    <subcellularLocation>
        <location evidence="1">Cell membrane</location>
        <topology evidence="1">Multi-pass membrane protein</topology>
    </subcellularLocation>
</comment>
<dbReference type="Pfam" id="PF07690">
    <property type="entry name" value="MFS_1"/>
    <property type="match status" value="1"/>
</dbReference>
<feature type="transmembrane region" description="Helical" evidence="8">
    <location>
        <begin position="203"/>
        <end position="222"/>
    </location>
</feature>
<dbReference type="SUPFAM" id="SSF103473">
    <property type="entry name" value="MFS general substrate transporter"/>
    <property type="match status" value="1"/>
</dbReference>
<keyword evidence="4 8" id="KW-0812">Transmembrane</keyword>
<dbReference type="InterPro" id="IPR011701">
    <property type="entry name" value="MFS"/>
</dbReference>
<evidence type="ECO:0000256" key="8">
    <source>
        <dbReference type="SAM" id="Phobius"/>
    </source>
</evidence>
<keyword evidence="6 8" id="KW-0472">Membrane</keyword>
<dbReference type="PROSITE" id="PS00217">
    <property type="entry name" value="SUGAR_TRANSPORT_2"/>
    <property type="match status" value="1"/>
</dbReference>
<dbReference type="Gene3D" id="1.20.1250.20">
    <property type="entry name" value="MFS general substrate transporter like domains"/>
    <property type="match status" value="1"/>
</dbReference>
<dbReference type="EMBL" id="BSUO01000001">
    <property type="protein sequence ID" value="GMA41121.1"/>
    <property type="molecule type" value="Genomic_DNA"/>
</dbReference>
<keyword evidence="5 8" id="KW-1133">Transmembrane helix</keyword>
<evidence type="ECO:0000313" key="10">
    <source>
        <dbReference type="EMBL" id="GMA41121.1"/>
    </source>
</evidence>
<feature type="transmembrane region" description="Helical" evidence="8">
    <location>
        <begin position="43"/>
        <end position="62"/>
    </location>
</feature>
<accession>A0ABQ6IUL3</accession>
<evidence type="ECO:0000313" key="11">
    <source>
        <dbReference type="Proteomes" id="UP001157126"/>
    </source>
</evidence>
<dbReference type="InterPro" id="IPR005829">
    <property type="entry name" value="Sugar_transporter_CS"/>
</dbReference>
<evidence type="ECO:0000256" key="2">
    <source>
        <dbReference type="ARBA" id="ARBA00022448"/>
    </source>
</evidence>
<dbReference type="RefSeq" id="WP_284304708.1">
    <property type="nucleotide sequence ID" value="NZ_BSUO01000001.1"/>
</dbReference>
<dbReference type="PROSITE" id="PS50850">
    <property type="entry name" value="MFS"/>
    <property type="match status" value="1"/>
</dbReference>
<name>A0ABQ6IUL3_9MICO</name>
<dbReference type="PANTHER" id="PTHR43045">
    <property type="entry name" value="SHIKIMATE TRANSPORTER"/>
    <property type="match status" value="1"/>
</dbReference>
<feature type="domain" description="Major facilitator superfamily (MFS) profile" evidence="9">
    <location>
        <begin position="31"/>
        <end position="405"/>
    </location>
</feature>
<feature type="region of interest" description="Disordered" evidence="7">
    <location>
        <begin position="1"/>
        <end position="21"/>
    </location>
</feature>
<evidence type="ECO:0000256" key="3">
    <source>
        <dbReference type="ARBA" id="ARBA00022475"/>
    </source>
</evidence>
<proteinExistence type="predicted"/>
<feature type="transmembrane region" description="Helical" evidence="8">
    <location>
        <begin position="102"/>
        <end position="121"/>
    </location>
</feature>
<dbReference type="InterPro" id="IPR036259">
    <property type="entry name" value="MFS_trans_sf"/>
</dbReference>
<protein>
    <recommendedName>
        <fullName evidence="9">Major facilitator superfamily (MFS) profile domain-containing protein</fullName>
    </recommendedName>
</protein>
<feature type="transmembrane region" description="Helical" evidence="8">
    <location>
        <begin position="169"/>
        <end position="191"/>
    </location>
</feature>
<evidence type="ECO:0000256" key="4">
    <source>
        <dbReference type="ARBA" id="ARBA00022692"/>
    </source>
</evidence>
<evidence type="ECO:0000259" key="9">
    <source>
        <dbReference type="PROSITE" id="PS50850"/>
    </source>
</evidence>
<dbReference type="InterPro" id="IPR020846">
    <property type="entry name" value="MFS_dom"/>
</dbReference>
<feature type="compositionally biased region" description="Low complexity" evidence="7">
    <location>
        <begin position="357"/>
        <end position="387"/>
    </location>
</feature>
<dbReference type="Proteomes" id="UP001157126">
    <property type="component" value="Unassembled WGS sequence"/>
</dbReference>
<gene>
    <name evidence="10" type="ORF">GCM10025883_31660</name>
</gene>
<sequence length="405" mass="43672">MSSTHHSDSTEPDIYLDANAPTTSPSEYRRVAMATMIGTTIEWYDFFIYANMAALLFGQLFFSGLGEWGLLASFATVGVAFFFRPAGAIAMGYVGDRWGRRIVLVFTLGLMGIATTAVGLLPTTQQIGVLAPILLIVLRCLQGFSAGGEWGGAAMLAVEHAPHGQRGKFGAYPQIGVPLGMLLATIFLTVLTTVLGKEAFDAWGWRLPFLFSFVLIIIGWWIRRRVAESPVFEELKEAREQATAPQTELMRNNFKEVVTAAASFMANNAFGYMLVGGFILAVATRGGLARPSVLMWVLASAALWGVTTMAAAIMSDRIGRTKTYKIGYVLMALGMFPTFWLVAEGCGSRASCSSASRCCGSPCPRGSPTGRSPRCSPRCSRPASGSPESPWPTRSAPCSEARSHR</sequence>
<feature type="transmembrane region" description="Helical" evidence="8">
    <location>
        <begin position="257"/>
        <end position="281"/>
    </location>
</feature>
<evidence type="ECO:0000256" key="7">
    <source>
        <dbReference type="SAM" id="MobiDB-lite"/>
    </source>
</evidence>
<keyword evidence="3" id="KW-1003">Cell membrane</keyword>
<feature type="transmembrane region" description="Helical" evidence="8">
    <location>
        <begin position="326"/>
        <end position="343"/>
    </location>
</feature>
<evidence type="ECO:0000256" key="5">
    <source>
        <dbReference type="ARBA" id="ARBA00022989"/>
    </source>
</evidence>
<comment type="caution">
    <text evidence="10">The sequence shown here is derived from an EMBL/GenBank/DDBJ whole genome shotgun (WGS) entry which is preliminary data.</text>
</comment>